<protein>
    <submittedName>
        <fullName evidence="2">Uncharacterized protein</fullName>
    </submittedName>
</protein>
<feature type="compositionally biased region" description="Low complexity" evidence="1">
    <location>
        <begin position="129"/>
        <end position="139"/>
    </location>
</feature>
<feature type="region of interest" description="Disordered" evidence="1">
    <location>
        <begin position="1"/>
        <end position="45"/>
    </location>
</feature>
<evidence type="ECO:0000313" key="3">
    <source>
        <dbReference type="Proteomes" id="UP000279259"/>
    </source>
</evidence>
<keyword evidence="3" id="KW-1185">Reference proteome</keyword>
<feature type="compositionally biased region" description="Basic and acidic residues" evidence="1">
    <location>
        <begin position="35"/>
        <end position="45"/>
    </location>
</feature>
<dbReference type="OrthoDB" id="74807at2759"/>
<evidence type="ECO:0000256" key="1">
    <source>
        <dbReference type="SAM" id="MobiDB-lite"/>
    </source>
</evidence>
<gene>
    <name evidence="2" type="ORF">EHS25_003890</name>
</gene>
<dbReference type="STRING" id="1890683.A0A427Y3U2"/>
<comment type="caution">
    <text evidence="2">The sequence shown here is derived from an EMBL/GenBank/DDBJ whole genome shotgun (WGS) entry which is preliminary data.</text>
</comment>
<dbReference type="EMBL" id="RSCD01000019">
    <property type="protein sequence ID" value="RSH85749.1"/>
    <property type="molecule type" value="Genomic_DNA"/>
</dbReference>
<name>A0A427Y3U2_9TREE</name>
<dbReference type="AlphaFoldDB" id="A0A427Y3U2"/>
<evidence type="ECO:0000313" key="2">
    <source>
        <dbReference type="EMBL" id="RSH85749.1"/>
    </source>
</evidence>
<accession>A0A427Y3U2</accession>
<proteinExistence type="predicted"/>
<feature type="region of interest" description="Disordered" evidence="1">
    <location>
        <begin position="82"/>
        <end position="146"/>
    </location>
</feature>
<reference evidence="2 3" key="1">
    <citation type="submission" date="2018-11" db="EMBL/GenBank/DDBJ databases">
        <title>Genome sequence of Saitozyma podzolica DSM 27192.</title>
        <authorList>
            <person name="Aliyu H."/>
            <person name="Gorte O."/>
            <person name="Ochsenreither K."/>
        </authorList>
    </citation>
    <scope>NUCLEOTIDE SEQUENCE [LARGE SCALE GENOMIC DNA]</scope>
    <source>
        <strain evidence="2 3">DSM 27192</strain>
    </source>
</reference>
<dbReference type="Proteomes" id="UP000279259">
    <property type="component" value="Unassembled WGS sequence"/>
</dbReference>
<sequence>MAPPLRKQPARTAPPVGGSSALTSKHGSGTTPTSARHDATSDFRARRLQRRLDEFEASDGFFSTPSASLHIWSVYISRSTIPRPRTIHNPRSTIDVPRSTVFDRTNPTDIPASSFVPSEAGPSRSIATPGPGAVVGPAGQTKKKQAANVRKILYARKNLKDWLDELSTSLSA</sequence>
<organism evidence="2 3">
    <name type="scientific">Saitozyma podzolica</name>
    <dbReference type="NCBI Taxonomy" id="1890683"/>
    <lineage>
        <taxon>Eukaryota</taxon>
        <taxon>Fungi</taxon>
        <taxon>Dikarya</taxon>
        <taxon>Basidiomycota</taxon>
        <taxon>Agaricomycotina</taxon>
        <taxon>Tremellomycetes</taxon>
        <taxon>Tremellales</taxon>
        <taxon>Trimorphomycetaceae</taxon>
        <taxon>Saitozyma</taxon>
    </lineage>
</organism>
<feature type="compositionally biased region" description="Polar residues" evidence="1">
    <location>
        <begin position="20"/>
        <end position="34"/>
    </location>
</feature>